<dbReference type="PANTHER" id="PTHR23063">
    <property type="entry name" value="PHOSPHOLIPID ACYLTRANSFERASE"/>
    <property type="match status" value="1"/>
</dbReference>
<evidence type="ECO:0000256" key="2">
    <source>
        <dbReference type="ARBA" id="ARBA00022679"/>
    </source>
</evidence>
<organism evidence="9 10">
    <name type="scientific">Croceibacterium selenioxidans</name>
    <dbReference type="NCBI Taxonomy" id="2838833"/>
    <lineage>
        <taxon>Bacteria</taxon>
        <taxon>Pseudomonadati</taxon>
        <taxon>Pseudomonadota</taxon>
        <taxon>Alphaproteobacteria</taxon>
        <taxon>Sphingomonadales</taxon>
        <taxon>Erythrobacteraceae</taxon>
        <taxon>Croceibacterium</taxon>
    </lineage>
</organism>
<keyword evidence="7 9" id="KW-0012">Acyltransferase</keyword>
<dbReference type="InterPro" id="IPR002123">
    <property type="entry name" value="Plipid/glycerol_acylTrfase"/>
</dbReference>
<sequence length="237" mass="25682">MRWLGVALVFLTIVPLHVLVSLVWRRDAVPPIFLGLMGRVAGLRIRTEGVPCRGGLFLANHISWLDILALAKTSQAVFVAHSGLAGHGGLKWLCDQNDTVFITRDRRGSVASQVEQVRAALSDRPLVIFPEGTTDDGTALLPFRSSLLSAVEPLAGQVPIQPVALDYADAAAIAWFGDEPGMTNVRRILSRRGRIELTIRFLEPLSGEALANRKTMTAEAQQAIAQALRLPLAAQIP</sequence>
<evidence type="ECO:0000313" key="10">
    <source>
        <dbReference type="Proteomes" id="UP000811255"/>
    </source>
</evidence>
<evidence type="ECO:0000259" key="8">
    <source>
        <dbReference type="SMART" id="SM00563"/>
    </source>
</evidence>
<evidence type="ECO:0000313" key="9">
    <source>
        <dbReference type="EMBL" id="MBT2133263.1"/>
    </source>
</evidence>
<evidence type="ECO:0000256" key="1">
    <source>
        <dbReference type="ARBA" id="ARBA00004370"/>
    </source>
</evidence>
<keyword evidence="10" id="KW-1185">Reference proteome</keyword>
<keyword evidence="3" id="KW-0812">Transmembrane</keyword>
<dbReference type="Pfam" id="PF01553">
    <property type="entry name" value="Acyltransferase"/>
    <property type="match status" value="1"/>
</dbReference>
<keyword evidence="4" id="KW-1133">Transmembrane helix</keyword>
<keyword evidence="5" id="KW-0443">Lipid metabolism</keyword>
<keyword evidence="6" id="KW-0472">Membrane</keyword>
<dbReference type="Proteomes" id="UP000811255">
    <property type="component" value="Unassembled WGS sequence"/>
</dbReference>
<evidence type="ECO:0000256" key="5">
    <source>
        <dbReference type="ARBA" id="ARBA00023098"/>
    </source>
</evidence>
<reference evidence="9 10" key="1">
    <citation type="submission" date="2021-05" db="EMBL/GenBank/DDBJ databases">
        <title>Croceibacterium sp. LX-88 genome sequence.</title>
        <authorList>
            <person name="Luo X."/>
        </authorList>
    </citation>
    <scope>NUCLEOTIDE SEQUENCE [LARGE SCALE GENOMIC DNA]</scope>
    <source>
        <strain evidence="9 10">LX-88</strain>
    </source>
</reference>
<comment type="subcellular location">
    <subcellularLocation>
        <location evidence="1">Membrane</location>
    </subcellularLocation>
</comment>
<evidence type="ECO:0000256" key="4">
    <source>
        <dbReference type="ARBA" id="ARBA00022989"/>
    </source>
</evidence>
<dbReference type="CDD" id="cd07989">
    <property type="entry name" value="LPLAT_AGPAT-like"/>
    <property type="match status" value="1"/>
</dbReference>
<dbReference type="RefSeq" id="WP_214534532.1">
    <property type="nucleotide sequence ID" value="NZ_JAHFVK010000001.1"/>
</dbReference>
<dbReference type="SUPFAM" id="SSF69593">
    <property type="entry name" value="Glycerol-3-phosphate (1)-acyltransferase"/>
    <property type="match status" value="1"/>
</dbReference>
<protein>
    <submittedName>
        <fullName evidence="9">1-acyl-sn-glycerol-3-phosphate acyltransferase</fullName>
    </submittedName>
</protein>
<comment type="caution">
    <text evidence="9">The sequence shown here is derived from an EMBL/GenBank/DDBJ whole genome shotgun (WGS) entry which is preliminary data.</text>
</comment>
<evidence type="ECO:0000256" key="6">
    <source>
        <dbReference type="ARBA" id="ARBA00023136"/>
    </source>
</evidence>
<proteinExistence type="predicted"/>
<feature type="domain" description="Phospholipid/glycerol acyltransferase" evidence="8">
    <location>
        <begin position="55"/>
        <end position="168"/>
    </location>
</feature>
<dbReference type="GO" id="GO:0016746">
    <property type="term" value="F:acyltransferase activity"/>
    <property type="evidence" value="ECO:0007669"/>
    <property type="project" value="UniProtKB-KW"/>
</dbReference>
<evidence type="ECO:0000256" key="7">
    <source>
        <dbReference type="ARBA" id="ARBA00023315"/>
    </source>
</evidence>
<keyword evidence="2" id="KW-0808">Transferase</keyword>
<dbReference type="PANTHER" id="PTHR23063:SF52">
    <property type="entry name" value="LYSOPHOSPHATIDYLCHOLINE ACYLTRANSFERASE"/>
    <property type="match status" value="1"/>
</dbReference>
<evidence type="ECO:0000256" key="3">
    <source>
        <dbReference type="ARBA" id="ARBA00022692"/>
    </source>
</evidence>
<dbReference type="SMART" id="SM00563">
    <property type="entry name" value="PlsC"/>
    <property type="match status" value="1"/>
</dbReference>
<gene>
    <name evidence="9" type="ORF">KK137_02850</name>
</gene>
<name>A0ABS5W0G3_9SPHN</name>
<dbReference type="EMBL" id="JAHFVK010000001">
    <property type="protein sequence ID" value="MBT2133263.1"/>
    <property type="molecule type" value="Genomic_DNA"/>
</dbReference>
<accession>A0ABS5W0G3</accession>